<reference evidence="13" key="3">
    <citation type="submission" date="2025-09" db="UniProtKB">
        <authorList>
            <consortium name="Ensembl"/>
        </authorList>
    </citation>
    <scope>IDENTIFICATION</scope>
</reference>
<keyword evidence="14" id="KW-1185">Reference proteome</keyword>
<dbReference type="Ensembl" id="ENSPEMT00000004357.2">
    <property type="protein sequence ID" value="ENSPEMP00000002810.1"/>
    <property type="gene ID" value="ENSPEMG00000003541.2"/>
</dbReference>
<dbReference type="GO" id="GO:0071682">
    <property type="term" value="C:endocytic vesicle lumen"/>
    <property type="evidence" value="ECO:0007669"/>
    <property type="project" value="UniProtKB-ARBA"/>
</dbReference>
<feature type="disulfide bond" evidence="11">
    <location>
        <begin position="72"/>
        <end position="78"/>
    </location>
</feature>
<keyword evidence="6" id="KW-0964">Secreted</keyword>
<feature type="signal peptide" evidence="12">
    <location>
        <begin position="1"/>
        <end position="30"/>
    </location>
</feature>
<evidence type="ECO:0000256" key="11">
    <source>
        <dbReference type="PIRSR" id="PIRSR001935-1"/>
    </source>
</evidence>
<evidence type="ECO:0000256" key="2">
    <source>
        <dbReference type="ARBA" id="ARBA00007432"/>
    </source>
</evidence>
<reference evidence="13" key="2">
    <citation type="submission" date="2025-08" db="UniProtKB">
        <authorList>
            <consortium name="Ensembl"/>
        </authorList>
    </citation>
    <scope>IDENTIFICATION</scope>
</reference>
<evidence type="ECO:0000256" key="9">
    <source>
        <dbReference type="ARBA" id="ARBA00023180"/>
    </source>
</evidence>
<dbReference type="Proteomes" id="UP000694547">
    <property type="component" value="Chromosome 8"/>
</dbReference>
<accession>A0A6I9KVT2</accession>
<gene>
    <name evidence="13" type="primary">Csf3</name>
</gene>
<dbReference type="PANTHER" id="PTHR10511">
    <property type="entry name" value="GRANULOCYTE COLONY-STIMULATING FACTOR"/>
    <property type="match status" value="1"/>
</dbReference>
<keyword evidence="5" id="KW-0202">Cytokine</keyword>
<dbReference type="InterPro" id="IPR030474">
    <property type="entry name" value="IL-6/GCSF/MGF"/>
</dbReference>
<dbReference type="GO" id="GO:0045639">
    <property type="term" value="P:positive regulation of myeloid cell differentiation"/>
    <property type="evidence" value="ECO:0007669"/>
    <property type="project" value="Ensembl"/>
</dbReference>
<dbReference type="PRINTS" id="PR00433">
    <property type="entry name" value="IL6GCSFMGF"/>
</dbReference>
<dbReference type="GeneTree" id="ENSGT00390000017328"/>
<dbReference type="CTD" id="1440"/>
<dbReference type="Gene3D" id="1.20.1250.10">
    <property type="match status" value="1"/>
</dbReference>
<evidence type="ECO:0000256" key="4">
    <source>
        <dbReference type="ARBA" id="ARBA00019452"/>
    </source>
</evidence>
<dbReference type="GeneID" id="102906565"/>
<organism evidence="13 14">
    <name type="scientific">Peromyscus maniculatus bairdii</name>
    <name type="common">Prairie deer mouse</name>
    <dbReference type="NCBI Taxonomy" id="230844"/>
    <lineage>
        <taxon>Eukaryota</taxon>
        <taxon>Metazoa</taxon>
        <taxon>Chordata</taxon>
        <taxon>Craniata</taxon>
        <taxon>Vertebrata</taxon>
        <taxon>Euteleostomi</taxon>
        <taxon>Mammalia</taxon>
        <taxon>Eutheria</taxon>
        <taxon>Euarchontoglires</taxon>
        <taxon>Glires</taxon>
        <taxon>Rodentia</taxon>
        <taxon>Myomorpha</taxon>
        <taxon>Muroidea</taxon>
        <taxon>Cricetidae</taxon>
        <taxon>Neotominae</taxon>
        <taxon>Peromyscus</taxon>
    </lineage>
</organism>
<feature type="chain" id="PRO_5044634822" description="Granulocyte colony-stimulating factor" evidence="12">
    <location>
        <begin position="31"/>
        <end position="208"/>
    </location>
</feature>
<keyword evidence="9" id="KW-0325">Glycoprotein</keyword>
<comment type="function">
    <text evidence="10">Granulocyte/macrophage colony-stimulating factors are cytokines that act in hematopoiesis by controlling the production, differentiation, and function of 2 related white cell populations of the blood, the granulocytes and the monocytes-macrophages. This CSF induces granulocytes.</text>
</comment>
<evidence type="ECO:0000313" key="13">
    <source>
        <dbReference type="Ensembl" id="ENSPEMP00000002810.1"/>
    </source>
</evidence>
<dbReference type="PROSITE" id="PS00254">
    <property type="entry name" value="INTERLEUKIN_6"/>
    <property type="match status" value="1"/>
</dbReference>
<evidence type="ECO:0000256" key="1">
    <source>
        <dbReference type="ARBA" id="ARBA00004613"/>
    </source>
</evidence>
<dbReference type="PIRSF" id="PIRSF001935">
    <property type="entry name" value="IL6_MGF_GCSF"/>
    <property type="match status" value="1"/>
</dbReference>
<keyword evidence="12" id="KW-0732">Signal</keyword>
<dbReference type="GO" id="GO:0051897">
    <property type="term" value="P:positive regulation of phosphatidylinositol 3-kinase/protein kinase B signal transduction"/>
    <property type="evidence" value="ECO:0007669"/>
    <property type="project" value="Ensembl"/>
</dbReference>
<keyword evidence="7" id="KW-0339">Growth factor</keyword>
<dbReference type="SUPFAM" id="SSF47266">
    <property type="entry name" value="4-helical cytokines"/>
    <property type="match status" value="1"/>
</dbReference>
<dbReference type="AlphaFoldDB" id="A0A6I9KVT2"/>
<evidence type="ECO:0000256" key="5">
    <source>
        <dbReference type="ARBA" id="ARBA00022514"/>
    </source>
</evidence>
<dbReference type="FunFam" id="1.20.1250.10:FF:000021">
    <property type="entry name" value="Granulocyte colony-stimulating factor"/>
    <property type="match status" value="1"/>
</dbReference>
<reference evidence="13 14" key="1">
    <citation type="submission" date="2018-10" db="EMBL/GenBank/DDBJ databases">
        <title>Improved assembly of the deer mouse Peromyscus maniculatus genome.</title>
        <authorList>
            <person name="Lassance J.-M."/>
            <person name="Hoekstra H.E."/>
        </authorList>
    </citation>
    <scope>NUCLEOTIDE SEQUENCE [LARGE SCALE GENOMIC DNA]</scope>
</reference>
<dbReference type="GO" id="GO:0030838">
    <property type="term" value="P:positive regulation of actin filament polymerization"/>
    <property type="evidence" value="ECO:0007669"/>
    <property type="project" value="Ensembl"/>
</dbReference>
<keyword evidence="8 11" id="KW-1015">Disulfide bond</keyword>
<evidence type="ECO:0000256" key="6">
    <source>
        <dbReference type="ARBA" id="ARBA00022525"/>
    </source>
</evidence>
<dbReference type="GO" id="GO:0005615">
    <property type="term" value="C:extracellular space"/>
    <property type="evidence" value="ECO:0007669"/>
    <property type="project" value="UniProtKB-KW"/>
</dbReference>
<evidence type="ECO:0000256" key="10">
    <source>
        <dbReference type="ARBA" id="ARBA00024794"/>
    </source>
</evidence>
<dbReference type="GO" id="GO:0045944">
    <property type="term" value="P:positive regulation of transcription by RNA polymerase II"/>
    <property type="evidence" value="ECO:0007669"/>
    <property type="project" value="Ensembl"/>
</dbReference>
<evidence type="ECO:0000256" key="3">
    <source>
        <dbReference type="ARBA" id="ARBA00011245"/>
    </source>
</evidence>
<dbReference type="GO" id="GO:0038158">
    <property type="term" value="P:granulocyte colony-stimulating factor signaling pathway"/>
    <property type="evidence" value="ECO:0007669"/>
    <property type="project" value="Ensembl"/>
</dbReference>
<name>A0A6I9KVT2_PERMB</name>
<dbReference type="InterPro" id="IPR040117">
    <property type="entry name" value="GCSF/MGF"/>
</dbReference>
<evidence type="ECO:0000313" key="14">
    <source>
        <dbReference type="Proteomes" id="UP000694547"/>
    </source>
</evidence>
<dbReference type="GO" id="GO:0019899">
    <property type="term" value="F:enzyme binding"/>
    <property type="evidence" value="ECO:0007669"/>
    <property type="project" value="Ensembl"/>
</dbReference>
<dbReference type="GO" id="GO:0005125">
    <property type="term" value="F:cytokine activity"/>
    <property type="evidence" value="ECO:0007669"/>
    <property type="project" value="UniProtKB-KW"/>
</dbReference>
<feature type="disulfide bond" evidence="11">
    <location>
        <begin position="100"/>
        <end position="110"/>
    </location>
</feature>
<proteinExistence type="inferred from homology"/>
<protein>
    <recommendedName>
        <fullName evidence="4">Granulocyte colony-stimulating factor</fullName>
    </recommendedName>
</protein>
<dbReference type="Pfam" id="PF16647">
    <property type="entry name" value="GCSF"/>
    <property type="match status" value="1"/>
</dbReference>
<comment type="similarity">
    <text evidence="2">Belongs to the IL-6 superfamily.</text>
</comment>
<sequence>MAQLSAQSRLKLLALQLLLWHSALWTGQEAIPLASVTSLPPTLPLPRSFLLKSLEQARKIQARSSVLLEQLCAVYKLCHPEELVLLGHSLGIPQAPLSHCSSQALQLTECLSQLHRGLFLYQGCLQALAGISPELAPTVDMLQLDVANFATTIWQQMETLGVVAAGQPTQSTMPAFTSAFQRRAGGVLATSRLQSFLETAHHALNHLT</sequence>
<evidence type="ECO:0000256" key="8">
    <source>
        <dbReference type="ARBA" id="ARBA00023157"/>
    </source>
</evidence>
<comment type="subunit">
    <text evidence="3">Monomer.</text>
</comment>
<dbReference type="RefSeq" id="XP_006971890.1">
    <property type="nucleotide sequence ID" value="XM_006971828.2"/>
</dbReference>
<dbReference type="GO" id="GO:0008083">
    <property type="term" value="F:growth factor activity"/>
    <property type="evidence" value="ECO:0007669"/>
    <property type="project" value="UniProtKB-KW"/>
</dbReference>
<dbReference type="SMART" id="SM00126">
    <property type="entry name" value="IL6"/>
    <property type="match status" value="1"/>
</dbReference>
<dbReference type="PANTHER" id="PTHR10511:SF2">
    <property type="entry name" value="GRANULOCYTE COLONY-STIMULATING FACTOR"/>
    <property type="match status" value="1"/>
</dbReference>
<dbReference type="GO" id="GO:0005130">
    <property type="term" value="F:granulocyte colony-stimulating factor receptor binding"/>
    <property type="evidence" value="ECO:0007669"/>
    <property type="project" value="Ensembl"/>
</dbReference>
<dbReference type="InterPro" id="IPR030473">
    <property type="entry name" value="IL6/GCSF/MGF_CS"/>
</dbReference>
<evidence type="ECO:0000256" key="12">
    <source>
        <dbReference type="SAM" id="SignalP"/>
    </source>
</evidence>
<dbReference type="OrthoDB" id="9896489at2759"/>
<evidence type="ECO:0000256" key="7">
    <source>
        <dbReference type="ARBA" id="ARBA00023030"/>
    </source>
</evidence>
<comment type="subcellular location">
    <subcellularLocation>
        <location evidence="1">Secreted</location>
    </subcellularLocation>
</comment>
<dbReference type="InterPro" id="IPR009079">
    <property type="entry name" value="4_helix_cytokine-like_core"/>
</dbReference>
<dbReference type="GO" id="GO:0006955">
    <property type="term" value="P:immune response"/>
    <property type="evidence" value="ECO:0007669"/>
    <property type="project" value="InterPro"/>
</dbReference>